<name>A0A1H4F2I4_9GAMM</name>
<dbReference type="EMBL" id="FNQP01000018">
    <property type="protein sequence ID" value="SEA91534.1"/>
    <property type="molecule type" value="Genomic_DNA"/>
</dbReference>
<keyword evidence="1" id="KW-0732">Signal</keyword>
<feature type="signal peptide" evidence="1">
    <location>
        <begin position="1"/>
        <end position="20"/>
    </location>
</feature>
<reference evidence="3 4" key="1">
    <citation type="submission" date="2016-10" db="EMBL/GenBank/DDBJ databases">
        <authorList>
            <person name="de Groot N.N."/>
        </authorList>
    </citation>
    <scope>NUCLEOTIDE SEQUENCE [LARGE SCALE GENOMIC DNA]</scope>
    <source>
        <strain evidence="3 4">DSM 21228</strain>
    </source>
</reference>
<accession>A0A1H4F2I4</accession>
<dbReference type="OrthoDB" id="423529at2"/>
<evidence type="ECO:0000313" key="3">
    <source>
        <dbReference type="EMBL" id="SEA91534.1"/>
    </source>
</evidence>
<evidence type="ECO:0000259" key="2">
    <source>
        <dbReference type="Pfam" id="PF12275"/>
    </source>
</evidence>
<evidence type="ECO:0000256" key="1">
    <source>
        <dbReference type="SAM" id="SignalP"/>
    </source>
</evidence>
<dbReference type="Proteomes" id="UP000199397">
    <property type="component" value="Unassembled WGS sequence"/>
</dbReference>
<dbReference type="InterPro" id="IPR022060">
    <property type="entry name" value="DUF3616"/>
</dbReference>
<sequence length="358" mass="38611">MQRKHTITPVQLTFAPPALACRDALSAVVPIGDSLWVANDETTHLERLTYQGETPDGNPHYAAHTRINLHDYLKLPVAAAAADNEVDVEGLACADGYLWLVGSHSLKRKQPKSGNASKGIERLATLTTDANRYLLARIPWVQEHGNTTLQAPAAQLPIHKDGNALLDALHDDPHLGAFLRIPGKDNGFDIEGLAVVGQRVFLGLRGPVLRGWAVILELAVEAANDAPSTLQLVKIGKGKRPYRKHFLPLNGLGVRDLCVQGNDLLILAGPTMSIDGPVRVYRWLGGANPNADSLVTTEALQIVTEIPHGHGDDHAEGMCLWQQADGQDALLMVYDNAAQARKRGKDGVLADLFPITSG</sequence>
<protein>
    <recommendedName>
        <fullName evidence="2">DUF3616 domain-containing protein</fullName>
    </recommendedName>
</protein>
<gene>
    <name evidence="3" type="ORF">SAMN05660964_02811</name>
</gene>
<keyword evidence="4" id="KW-1185">Reference proteome</keyword>
<dbReference type="RefSeq" id="WP_093069630.1">
    <property type="nucleotide sequence ID" value="NZ_FNQP01000018.1"/>
</dbReference>
<feature type="chain" id="PRO_5011467812" description="DUF3616 domain-containing protein" evidence="1">
    <location>
        <begin position="21"/>
        <end position="358"/>
    </location>
</feature>
<dbReference type="STRING" id="525918.SAMN05660964_02811"/>
<feature type="domain" description="DUF3616" evidence="2">
    <location>
        <begin position="25"/>
        <end position="351"/>
    </location>
</feature>
<dbReference type="Pfam" id="PF12275">
    <property type="entry name" value="DUF3616"/>
    <property type="match status" value="1"/>
</dbReference>
<proteinExistence type="predicted"/>
<dbReference type="AlphaFoldDB" id="A0A1H4F2I4"/>
<evidence type="ECO:0000313" key="4">
    <source>
        <dbReference type="Proteomes" id="UP000199397"/>
    </source>
</evidence>
<organism evidence="3 4">
    <name type="scientific">Thiothrix caldifontis</name>
    <dbReference type="NCBI Taxonomy" id="525918"/>
    <lineage>
        <taxon>Bacteria</taxon>
        <taxon>Pseudomonadati</taxon>
        <taxon>Pseudomonadota</taxon>
        <taxon>Gammaproteobacteria</taxon>
        <taxon>Thiotrichales</taxon>
        <taxon>Thiotrichaceae</taxon>
        <taxon>Thiothrix</taxon>
    </lineage>
</organism>